<dbReference type="AlphaFoldDB" id="A0A9Q3DCS4"/>
<protein>
    <recommendedName>
        <fullName evidence="4">Retrotransposon gag domain-containing protein</fullName>
    </recommendedName>
</protein>
<name>A0A9Q3DCS4_9BASI</name>
<feature type="region of interest" description="Disordered" evidence="1">
    <location>
        <begin position="1"/>
        <end position="101"/>
    </location>
</feature>
<dbReference type="Proteomes" id="UP000765509">
    <property type="component" value="Unassembled WGS sequence"/>
</dbReference>
<evidence type="ECO:0000313" key="3">
    <source>
        <dbReference type="Proteomes" id="UP000765509"/>
    </source>
</evidence>
<gene>
    <name evidence="2" type="ORF">O181_041256</name>
</gene>
<sequence>MEHRQQEVQPVIPLGRTWRKFPEDLSQSKRLQRPYGNHQRLESQQEVQAPGGEGKQDKGESSRYPSYKRTTDPDRVYSDSFRLTRSRPNQLSSGFTPFRNQQISGQESPLFTIPGSFQEKTRIQGQNQDYLQPKEERVRPKDPEAVVFGERSTQEPEVVVNNSRISSPINRNIPTTQIEHNVFTPESNLNSDALWLQISKYGDKTQKKFAELEASHERMKTLTASMDKIVKTLQERHSQLRKASEETTKRLNLVFEEQDHSKKDVDCLDQEINKLFNVYHNMTPQPQGHVMDNSYHQEVIKPDSTLVNKAKSSSQYQDGYNRSYSEKDALKQLPEASNWPKFSGTREYDHMELIDYIDGLFIDVPIIPDYWITARLNTAFKGHASIWYTEMKEIHGRRNWPWWKSQIIQKYSNGRFIRQKMSNLKMTSIQWTTIHINGVLESLKDLKPLILKQIFR</sequence>
<keyword evidence="3" id="KW-1185">Reference proteome</keyword>
<feature type="compositionally biased region" description="Polar residues" evidence="1">
    <location>
        <begin position="81"/>
        <end position="101"/>
    </location>
</feature>
<organism evidence="2 3">
    <name type="scientific">Austropuccinia psidii MF-1</name>
    <dbReference type="NCBI Taxonomy" id="1389203"/>
    <lineage>
        <taxon>Eukaryota</taxon>
        <taxon>Fungi</taxon>
        <taxon>Dikarya</taxon>
        <taxon>Basidiomycota</taxon>
        <taxon>Pucciniomycotina</taxon>
        <taxon>Pucciniomycetes</taxon>
        <taxon>Pucciniales</taxon>
        <taxon>Sphaerophragmiaceae</taxon>
        <taxon>Austropuccinia</taxon>
    </lineage>
</organism>
<dbReference type="EMBL" id="AVOT02016376">
    <property type="protein sequence ID" value="MBW0501541.1"/>
    <property type="molecule type" value="Genomic_DNA"/>
</dbReference>
<reference evidence="2" key="1">
    <citation type="submission" date="2021-03" db="EMBL/GenBank/DDBJ databases">
        <title>Draft genome sequence of rust myrtle Austropuccinia psidii MF-1, a brazilian biotype.</title>
        <authorList>
            <person name="Quecine M.C."/>
            <person name="Pachon D.M.R."/>
            <person name="Bonatelli M.L."/>
            <person name="Correr F.H."/>
            <person name="Franceschini L.M."/>
            <person name="Leite T.F."/>
            <person name="Margarido G.R.A."/>
            <person name="Almeida C.A."/>
            <person name="Ferrarezi J.A."/>
            <person name="Labate C.A."/>
        </authorList>
    </citation>
    <scope>NUCLEOTIDE SEQUENCE</scope>
    <source>
        <strain evidence="2">MF-1</strain>
    </source>
</reference>
<accession>A0A9Q3DCS4</accession>
<evidence type="ECO:0008006" key="4">
    <source>
        <dbReference type="Google" id="ProtNLM"/>
    </source>
</evidence>
<evidence type="ECO:0000256" key="1">
    <source>
        <dbReference type="SAM" id="MobiDB-lite"/>
    </source>
</evidence>
<proteinExistence type="predicted"/>
<evidence type="ECO:0000313" key="2">
    <source>
        <dbReference type="EMBL" id="MBW0501541.1"/>
    </source>
</evidence>
<comment type="caution">
    <text evidence="2">The sequence shown here is derived from an EMBL/GenBank/DDBJ whole genome shotgun (WGS) entry which is preliminary data.</text>
</comment>